<dbReference type="CDD" id="cd04301">
    <property type="entry name" value="NAT_SF"/>
    <property type="match status" value="1"/>
</dbReference>
<evidence type="ECO:0000259" key="2">
    <source>
        <dbReference type="PROSITE" id="PS51186"/>
    </source>
</evidence>
<dbReference type="Gene3D" id="3.40.630.30">
    <property type="match status" value="1"/>
</dbReference>
<dbReference type="PANTHER" id="PTHR13947:SF37">
    <property type="entry name" value="LD18367P"/>
    <property type="match status" value="1"/>
</dbReference>
<gene>
    <name evidence="3" type="ORF">L0U88_14580</name>
</gene>
<sequence length="165" mass="18944">MKTFSIHPYHDNYQQGVINLILPIQQIEFGVPVTIKDQPDLLIIPEFYQKNKGNFWVATDQENVIGSIGLIDIGHQAAAIRKMFVRADYRGKETGLGQALLDTAINWCKEHEISSIYLGTVEQLKAAQRFYEKNDFHKIAVEALPDFFPRMPVDTHFYVKQIAYS</sequence>
<dbReference type="PANTHER" id="PTHR13947">
    <property type="entry name" value="GNAT FAMILY N-ACETYLTRANSFERASE"/>
    <property type="match status" value="1"/>
</dbReference>
<keyword evidence="1" id="KW-0808">Transferase</keyword>
<evidence type="ECO:0000256" key="1">
    <source>
        <dbReference type="ARBA" id="ARBA00022679"/>
    </source>
</evidence>
<dbReference type="SUPFAM" id="SSF55729">
    <property type="entry name" value="Acyl-CoA N-acyltransferases (Nat)"/>
    <property type="match status" value="1"/>
</dbReference>
<name>A0ABS9BJY1_9BACT</name>
<feature type="domain" description="N-acetyltransferase" evidence="2">
    <location>
        <begin position="16"/>
        <end position="154"/>
    </location>
</feature>
<dbReference type="RefSeq" id="WP_234866810.1">
    <property type="nucleotide sequence ID" value="NZ_JAKEVY010000003.1"/>
</dbReference>
<dbReference type="InterPro" id="IPR050769">
    <property type="entry name" value="NAT_camello-type"/>
</dbReference>
<dbReference type="InterPro" id="IPR016181">
    <property type="entry name" value="Acyl_CoA_acyltransferase"/>
</dbReference>
<proteinExistence type="predicted"/>
<keyword evidence="4" id="KW-1185">Reference proteome</keyword>
<protein>
    <submittedName>
        <fullName evidence="3">GNAT family N-acetyltransferase</fullName>
    </submittedName>
</protein>
<evidence type="ECO:0000313" key="4">
    <source>
        <dbReference type="Proteomes" id="UP001200145"/>
    </source>
</evidence>
<dbReference type="PROSITE" id="PS51186">
    <property type="entry name" value="GNAT"/>
    <property type="match status" value="1"/>
</dbReference>
<evidence type="ECO:0000313" key="3">
    <source>
        <dbReference type="EMBL" id="MCF1715862.1"/>
    </source>
</evidence>
<dbReference type="Proteomes" id="UP001200145">
    <property type="component" value="Unassembled WGS sequence"/>
</dbReference>
<organism evidence="3 4">
    <name type="scientific">Flavihumibacter fluminis</name>
    <dbReference type="NCBI Taxonomy" id="2909236"/>
    <lineage>
        <taxon>Bacteria</taxon>
        <taxon>Pseudomonadati</taxon>
        <taxon>Bacteroidota</taxon>
        <taxon>Chitinophagia</taxon>
        <taxon>Chitinophagales</taxon>
        <taxon>Chitinophagaceae</taxon>
        <taxon>Flavihumibacter</taxon>
    </lineage>
</organism>
<comment type="caution">
    <text evidence="3">The sequence shown here is derived from an EMBL/GenBank/DDBJ whole genome shotgun (WGS) entry which is preliminary data.</text>
</comment>
<dbReference type="InterPro" id="IPR000182">
    <property type="entry name" value="GNAT_dom"/>
</dbReference>
<accession>A0ABS9BJY1</accession>
<dbReference type="EMBL" id="JAKEVY010000003">
    <property type="protein sequence ID" value="MCF1715862.1"/>
    <property type="molecule type" value="Genomic_DNA"/>
</dbReference>
<reference evidence="3 4" key="1">
    <citation type="submission" date="2022-01" db="EMBL/GenBank/DDBJ databases">
        <title>Flavihumibacter sp. nov., isolated from sediment of a river.</title>
        <authorList>
            <person name="Liu H."/>
        </authorList>
    </citation>
    <scope>NUCLEOTIDE SEQUENCE [LARGE SCALE GENOMIC DNA]</scope>
    <source>
        <strain evidence="3 4">RY-1</strain>
    </source>
</reference>
<dbReference type="Pfam" id="PF00583">
    <property type="entry name" value="Acetyltransf_1"/>
    <property type="match status" value="1"/>
</dbReference>